<dbReference type="Pfam" id="PF00618">
    <property type="entry name" value="RasGEF_N"/>
    <property type="match status" value="1"/>
</dbReference>
<dbReference type="STRING" id="1522189.A0A316W6H8"/>
<evidence type="ECO:0000256" key="3">
    <source>
        <dbReference type="PROSITE-ProRule" id="PRU00168"/>
    </source>
</evidence>
<dbReference type="SUPFAM" id="SSF50044">
    <property type="entry name" value="SH3-domain"/>
    <property type="match status" value="1"/>
</dbReference>
<dbReference type="FunFam" id="2.30.30.40:FF:000072">
    <property type="entry name" value="Unconventional Myosin IB"/>
    <property type="match status" value="1"/>
</dbReference>
<dbReference type="InterPro" id="IPR000651">
    <property type="entry name" value="Ras-like_Gua-exchang_fac_N"/>
</dbReference>
<gene>
    <name evidence="9" type="ORF">IE81DRAFT_285448</name>
</gene>
<feature type="compositionally biased region" description="Acidic residues" evidence="5">
    <location>
        <begin position="709"/>
        <end position="720"/>
    </location>
</feature>
<feature type="compositionally biased region" description="Low complexity" evidence="5">
    <location>
        <begin position="7"/>
        <end position="18"/>
    </location>
</feature>
<feature type="compositionally biased region" description="Gly residues" evidence="5">
    <location>
        <begin position="1360"/>
        <end position="1369"/>
    </location>
</feature>
<dbReference type="SUPFAM" id="SSF48366">
    <property type="entry name" value="Ras GEF"/>
    <property type="match status" value="1"/>
</dbReference>
<feature type="compositionally biased region" description="Polar residues" evidence="5">
    <location>
        <begin position="352"/>
        <end position="371"/>
    </location>
</feature>
<dbReference type="InterPro" id="IPR036964">
    <property type="entry name" value="RASGEF_cat_dom_sf"/>
</dbReference>
<feature type="compositionally biased region" description="Polar residues" evidence="5">
    <location>
        <begin position="721"/>
        <end position="730"/>
    </location>
</feature>
<dbReference type="InParanoid" id="A0A316W6H8"/>
<feature type="region of interest" description="Disordered" evidence="5">
    <location>
        <begin position="1"/>
        <end position="56"/>
    </location>
</feature>
<dbReference type="InterPro" id="IPR036028">
    <property type="entry name" value="SH3-like_dom_sf"/>
</dbReference>
<dbReference type="PROSITE" id="PS50212">
    <property type="entry name" value="RASGEF_NTER"/>
    <property type="match status" value="1"/>
</dbReference>
<dbReference type="Gene3D" id="1.20.870.10">
    <property type="entry name" value="Son of sevenless (SoS) protein Chain: S domain 1"/>
    <property type="match status" value="1"/>
</dbReference>
<name>A0A316W6H8_9BASI</name>
<dbReference type="GeneID" id="37033509"/>
<evidence type="ECO:0000313" key="10">
    <source>
        <dbReference type="Proteomes" id="UP000245783"/>
    </source>
</evidence>
<dbReference type="EMBL" id="KZ819355">
    <property type="protein sequence ID" value="PWN45489.1"/>
    <property type="molecule type" value="Genomic_DNA"/>
</dbReference>
<dbReference type="GO" id="GO:0007265">
    <property type="term" value="P:Ras protein signal transduction"/>
    <property type="evidence" value="ECO:0007669"/>
    <property type="project" value="TreeGrafter"/>
</dbReference>
<dbReference type="GO" id="GO:0005085">
    <property type="term" value="F:guanyl-nucleotide exchange factor activity"/>
    <property type="evidence" value="ECO:0007669"/>
    <property type="project" value="UniProtKB-KW"/>
</dbReference>
<dbReference type="SMART" id="SM00326">
    <property type="entry name" value="SH3"/>
    <property type="match status" value="1"/>
</dbReference>
<sequence length="1377" mass="148844">MERRGRSNSNSAFAAARSVFERPAVPTRNSSSDPDREAASSPNADASSDPEDESREEYVVALHDFASSNATCLSFAAGQVIKVFNRDTSGWWDGELEGQRGWFPSNYVDEEGIGFGSPEASDMRLELAGDGERDTSQPYNGRGLGLSVQTQQLNKQRPGVMSAGMPHHPSRSPTPTAQEFLASSASSGILEPILHAIALLHNAVRANRVAHFQPSTACVISSVRSVLSATDCLTRESHVLKSHPILARERKHILSELSKLVTQARKASAPMPREEGRAQEMDDMLGMADAVLRHVRSFLEVAVECGVNVPDRRSSVVGDRNRVSADAPHAGEQRSMLGVDRGEADKTPTPESPRSSAYQTAYTSGQMSPRSTRFLDLRDRAEYPFDDAAAAAMVAKHTASEPMTQAARIKAQAQARRRSDSLTSEPQEHSSGSGSASDSGSGSKPTSRSGSTDSLSDAPPPSSVICSASEVLQRLGVANDHLLSITAAFIGHVHSHTRDSHASSFAHLIDMTREAVDAVRDLLIVVEAVHNSGELQSTLPRQTTILFQTRESLYEATTALVSAARVITSNPSAQAAASAALSDANEDEEKSRLLSAATAVLRTGGECVGAVRLCLNHADSALRFTLPGDGRSTQRHGSGDSSMSADSAEPLTPDEAAGEDALLAAGTVRRGKHTLSFLGRKATSLSCLREKYEQSGYVRGFGHIAEGHSDDDDDFAESEENATARQQYHAPQQEIRGESDASPQSTVMPDLDLPRSHPQISSANHGTDPQGGDGSDHSETMSRQHSRASGSTLYSARSDTTGATSARPSMDQNNGADEHANVPLTAPIGGTFREAHNKHLAGAPSPIQLKFMSPDYLPSDVCYNSEGQLTGATLPALVEKMTPHDTTVDAALSNAFFLCFRLFTTPMQLFDVLEARYNMRPPQEVEVSAEELVKWTDQKVMPVRLRIFNFFKTWLETYWHSATDHVILERLVEFTRTSMAHSLHRPGQRLADLAQKRIISGPTKKVMAQVSGTATAAGVNNANGIAPTVASKPGALKRMISTDRLRNGSLPPGMVDPSNMYGSAAFTNKKGPMPPQPIMSKALLSALRASPQPPISITEFDPTELARQLTILESKIYCAILPEELLGQEFSKAAGVSSAVHVKNMSSLSTSITGWISECILNEGDARKRTQLVKFFIKLGDRCLALSNFNTLMAIQCALNSSTIARLKRTWDGLTAKYHVMMEEQRRTVEHTRNFAGYRARLRATAAPALPFVGLFLTDLTFCHEGNPATRPSPQDPQKRLLNFDKYVKMSRIIGDLQRFQLPYTLLEVQECQSYLNKVLASVQQAGAGGAEDLYRRSLLLEPRSKTGEPSPATVASRSGGSGADGGKLGLDIFNWK</sequence>
<feature type="domain" description="SH3" evidence="6">
    <location>
        <begin position="54"/>
        <end position="113"/>
    </location>
</feature>
<accession>A0A316W6H8</accession>
<dbReference type="InterPro" id="IPR008937">
    <property type="entry name" value="Ras-like_GEF"/>
</dbReference>
<protein>
    <submittedName>
        <fullName evidence="9">Ras GEF</fullName>
    </submittedName>
</protein>
<keyword evidence="2 3" id="KW-0344">Guanine-nucleotide releasing factor</keyword>
<keyword evidence="1 4" id="KW-0728">SH3 domain</keyword>
<feature type="region of interest" description="Disordered" evidence="5">
    <location>
        <begin position="396"/>
        <end position="462"/>
    </location>
</feature>
<evidence type="ECO:0000256" key="5">
    <source>
        <dbReference type="SAM" id="MobiDB-lite"/>
    </source>
</evidence>
<organism evidence="9 10">
    <name type="scientific">Ceraceosorus guamensis</name>
    <dbReference type="NCBI Taxonomy" id="1522189"/>
    <lineage>
        <taxon>Eukaryota</taxon>
        <taxon>Fungi</taxon>
        <taxon>Dikarya</taxon>
        <taxon>Basidiomycota</taxon>
        <taxon>Ustilaginomycotina</taxon>
        <taxon>Exobasidiomycetes</taxon>
        <taxon>Ceraceosorales</taxon>
        <taxon>Ceraceosoraceae</taxon>
        <taxon>Ceraceosorus</taxon>
    </lineage>
</organism>
<evidence type="ECO:0000256" key="1">
    <source>
        <dbReference type="ARBA" id="ARBA00022443"/>
    </source>
</evidence>
<feature type="compositionally biased region" description="Low complexity" evidence="5">
    <location>
        <begin position="639"/>
        <end position="648"/>
    </location>
</feature>
<evidence type="ECO:0000259" key="7">
    <source>
        <dbReference type="PROSITE" id="PS50009"/>
    </source>
</evidence>
<feature type="region of interest" description="Disordered" evidence="5">
    <location>
        <begin position="312"/>
        <end position="372"/>
    </location>
</feature>
<dbReference type="Gene3D" id="2.30.30.40">
    <property type="entry name" value="SH3 Domains"/>
    <property type="match status" value="1"/>
</dbReference>
<dbReference type="PANTHER" id="PTHR23113:SF354">
    <property type="entry name" value="BUD SITE SELECTION PROTEIN 5"/>
    <property type="match status" value="1"/>
</dbReference>
<dbReference type="InterPro" id="IPR056685">
    <property type="entry name" value="DUF7783"/>
</dbReference>
<dbReference type="Pfam" id="PF07653">
    <property type="entry name" value="SH3_2"/>
    <property type="match status" value="1"/>
</dbReference>
<dbReference type="GO" id="GO:0005886">
    <property type="term" value="C:plasma membrane"/>
    <property type="evidence" value="ECO:0007669"/>
    <property type="project" value="TreeGrafter"/>
</dbReference>
<dbReference type="SMART" id="SM00229">
    <property type="entry name" value="RasGEFN"/>
    <property type="match status" value="1"/>
</dbReference>
<dbReference type="OrthoDB" id="28357at2759"/>
<feature type="region of interest" description="Disordered" evidence="5">
    <location>
        <begin position="625"/>
        <end position="653"/>
    </location>
</feature>
<dbReference type="Pfam" id="PF25006">
    <property type="entry name" value="DUF7783"/>
    <property type="match status" value="1"/>
</dbReference>
<dbReference type="CDD" id="cd06224">
    <property type="entry name" value="REM"/>
    <property type="match status" value="1"/>
</dbReference>
<feature type="region of interest" description="Disordered" evidence="5">
    <location>
        <begin position="1342"/>
        <end position="1369"/>
    </location>
</feature>
<dbReference type="PANTHER" id="PTHR23113">
    <property type="entry name" value="GUANINE NUCLEOTIDE EXCHANGE FACTOR"/>
    <property type="match status" value="1"/>
</dbReference>
<evidence type="ECO:0000256" key="4">
    <source>
        <dbReference type="PROSITE-ProRule" id="PRU00192"/>
    </source>
</evidence>
<feature type="domain" description="N-terminal Ras-GEF" evidence="8">
    <location>
        <begin position="865"/>
        <end position="998"/>
    </location>
</feature>
<dbReference type="CDD" id="cd00155">
    <property type="entry name" value="RasGEF"/>
    <property type="match status" value="1"/>
</dbReference>
<dbReference type="SMART" id="SM00147">
    <property type="entry name" value="RasGEF"/>
    <property type="match status" value="1"/>
</dbReference>
<feature type="compositionally biased region" description="Polar residues" evidence="5">
    <location>
        <begin position="783"/>
        <end position="815"/>
    </location>
</feature>
<evidence type="ECO:0000256" key="2">
    <source>
        <dbReference type="ARBA" id="ARBA00022658"/>
    </source>
</evidence>
<feature type="domain" description="Ras-GEF" evidence="7">
    <location>
        <begin position="1101"/>
        <end position="1344"/>
    </location>
</feature>
<proteinExistence type="predicted"/>
<dbReference type="InterPro" id="IPR001895">
    <property type="entry name" value="RASGEF_cat_dom"/>
</dbReference>
<evidence type="ECO:0000313" key="9">
    <source>
        <dbReference type="EMBL" id="PWN45489.1"/>
    </source>
</evidence>
<evidence type="ECO:0000259" key="6">
    <source>
        <dbReference type="PROSITE" id="PS50002"/>
    </source>
</evidence>
<keyword evidence="10" id="KW-1185">Reference proteome</keyword>
<dbReference type="InterPro" id="IPR001452">
    <property type="entry name" value="SH3_domain"/>
</dbReference>
<feature type="compositionally biased region" description="Polar residues" evidence="5">
    <location>
        <begin position="758"/>
        <end position="767"/>
    </location>
</feature>
<dbReference type="CDD" id="cd11883">
    <property type="entry name" value="SH3_Sdc25"/>
    <property type="match status" value="1"/>
</dbReference>
<dbReference type="Proteomes" id="UP000245783">
    <property type="component" value="Unassembled WGS sequence"/>
</dbReference>
<feature type="region of interest" description="Disordered" evidence="5">
    <location>
        <begin position="155"/>
        <end position="177"/>
    </location>
</feature>
<dbReference type="Gene3D" id="1.10.840.10">
    <property type="entry name" value="Ras guanine-nucleotide exchange factors catalytic domain"/>
    <property type="match status" value="1"/>
</dbReference>
<dbReference type="PRINTS" id="PR00452">
    <property type="entry name" value="SH3DOMAIN"/>
</dbReference>
<feature type="region of interest" description="Disordered" evidence="5">
    <location>
        <begin position="703"/>
        <end position="820"/>
    </location>
</feature>
<evidence type="ECO:0000259" key="8">
    <source>
        <dbReference type="PROSITE" id="PS50212"/>
    </source>
</evidence>
<feature type="compositionally biased region" description="Basic and acidic residues" evidence="5">
    <location>
        <begin position="312"/>
        <end position="323"/>
    </location>
</feature>
<dbReference type="InterPro" id="IPR023578">
    <property type="entry name" value="Ras_GEF_dom_sf"/>
</dbReference>
<dbReference type="PROSITE" id="PS50009">
    <property type="entry name" value="RASGEF_CAT"/>
    <property type="match status" value="1"/>
</dbReference>
<feature type="compositionally biased region" description="Low complexity" evidence="5">
    <location>
        <begin position="430"/>
        <end position="451"/>
    </location>
</feature>
<feature type="compositionally biased region" description="Low complexity" evidence="5">
    <location>
        <begin position="405"/>
        <end position="414"/>
    </location>
</feature>
<reference evidence="9 10" key="1">
    <citation type="journal article" date="2018" name="Mol. Biol. Evol.">
        <title>Broad Genomic Sampling Reveals a Smut Pathogenic Ancestry of the Fungal Clade Ustilaginomycotina.</title>
        <authorList>
            <person name="Kijpornyongpan T."/>
            <person name="Mondo S.J."/>
            <person name="Barry K."/>
            <person name="Sandor L."/>
            <person name="Lee J."/>
            <person name="Lipzen A."/>
            <person name="Pangilinan J."/>
            <person name="LaButti K."/>
            <person name="Hainaut M."/>
            <person name="Henrissat B."/>
            <person name="Grigoriev I.V."/>
            <person name="Spatafora J.W."/>
            <person name="Aime M.C."/>
        </authorList>
    </citation>
    <scope>NUCLEOTIDE SEQUENCE [LARGE SCALE GENOMIC DNA]</scope>
    <source>
        <strain evidence="9 10">MCA 4658</strain>
    </source>
</reference>
<dbReference type="Pfam" id="PF00617">
    <property type="entry name" value="RasGEF"/>
    <property type="match status" value="1"/>
</dbReference>
<dbReference type="PROSITE" id="PS50002">
    <property type="entry name" value="SH3"/>
    <property type="match status" value="1"/>
</dbReference>
<dbReference type="RefSeq" id="XP_025372649.1">
    <property type="nucleotide sequence ID" value="XM_025511639.1"/>
</dbReference>